<name>A0A345AUV6_9CAUD</name>
<organism evidence="1 2">
    <name type="scientific">Acinetobacter phage vB_ApiM_fHyAci03</name>
    <dbReference type="NCBI Taxonomy" id="2269366"/>
    <lineage>
        <taxon>Viruses</taxon>
        <taxon>Duplodnaviria</taxon>
        <taxon>Heunggongvirae</taxon>
        <taxon>Uroviricota</taxon>
        <taxon>Caudoviricetes</taxon>
        <taxon>Pantevenvirales</taxon>
        <taxon>Straboviridae</taxon>
        <taxon>Twarogvirinae</taxon>
        <taxon>Lazarusvirus</taxon>
        <taxon>Lazarusvirus fhyacithree</taxon>
    </lineage>
</organism>
<keyword evidence="2" id="KW-1185">Reference proteome</keyword>
<proteinExistence type="predicted"/>
<sequence length="194" mass="21774">MFERHLTIDPRFEINLPQLLRAIEFYKKLGYKPISAAQCVGMPAINKTIPEGAVPMAHDEDNFYVGSAEQSFYDMMTKYAQAGVPVPSEGKFMMLTPCQRNERVIDDSHLEIFLKLELVSFERSVVTDALAFFRQEGLKDAIVVDTPQGLDIEYKGVELGSYGKRTHEGKVVYFGTGIAMPRISYAIAKAVNLI</sequence>
<dbReference type="EMBL" id="MH460829">
    <property type="protein sequence ID" value="AXF40689.1"/>
    <property type="molecule type" value="Genomic_DNA"/>
</dbReference>
<reference evidence="2" key="1">
    <citation type="submission" date="2018-06" db="EMBL/GenBank/DDBJ databases">
        <title>Whole genome analysis of phage vB_ApiM_fHyAci03 infecting Acinetobacter pittii.</title>
        <authorList>
            <person name="Kiljunen S."/>
            <person name="Wicklund A."/>
            <person name="Skurnik M."/>
        </authorList>
    </citation>
    <scope>NUCLEOTIDE SEQUENCE [LARGE SCALE GENOMIC DNA]</scope>
</reference>
<evidence type="ECO:0000313" key="1">
    <source>
        <dbReference type="EMBL" id="AXF40689.1"/>
    </source>
</evidence>
<evidence type="ECO:0000313" key="2">
    <source>
        <dbReference type="Proteomes" id="UP000255697"/>
    </source>
</evidence>
<dbReference type="Proteomes" id="UP000255697">
    <property type="component" value="Segment"/>
</dbReference>
<gene>
    <name evidence="1" type="ORF">Ac3_120</name>
</gene>
<accession>A0A345AUV6</accession>
<protein>
    <submittedName>
        <fullName evidence="1">Uncharacterized protein</fullName>
    </submittedName>
</protein>